<dbReference type="EMBL" id="JAGPXE010000021">
    <property type="protein sequence ID" value="MBQ0928614.1"/>
    <property type="molecule type" value="Genomic_DNA"/>
</dbReference>
<dbReference type="InterPro" id="IPR020084">
    <property type="entry name" value="NUDIX_hydrolase_CS"/>
</dbReference>
<protein>
    <submittedName>
        <fullName evidence="4">NUDIX domain-containing protein</fullName>
    </submittedName>
</protein>
<dbReference type="InterPro" id="IPR000086">
    <property type="entry name" value="NUDIX_hydrolase_dom"/>
</dbReference>
<dbReference type="InterPro" id="IPR015797">
    <property type="entry name" value="NUDIX_hydrolase-like_dom_sf"/>
</dbReference>
<feature type="domain" description="Nudix hydrolase" evidence="3">
    <location>
        <begin position="14"/>
        <end position="151"/>
    </location>
</feature>
<accession>A0ABS5DQP3</accession>
<name>A0ABS5DQP3_9PSEU</name>
<comment type="cofactor">
    <cofactor evidence="1">
        <name>Mg(2+)</name>
        <dbReference type="ChEBI" id="CHEBI:18420"/>
    </cofactor>
</comment>
<dbReference type="PANTHER" id="PTHR43046">
    <property type="entry name" value="GDP-MANNOSE MANNOSYL HYDROLASE"/>
    <property type="match status" value="1"/>
</dbReference>
<reference evidence="4 5" key="1">
    <citation type="submission" date="2021-04" db="EMBL/GenBank/DDBJ databases">
        <title>Whole-genome sequencing of Saccharopolyspora endophytica KCTC 19397.</title>
        <authorList>
            <person name="Ay H."/>
            <person name="Saygin H."/>
            <person name="Sahin N."/>
        </authorList>
    </citation>
    <scope>NUCLEOTIDE SEQUENCE [LARGE SCALE GENOMIC DNA]</scope>
    <source>
        <strain evidence="4 5">KCTC 19397</strain>
    </source>
</reference>
<sequence length="170" mass="18247">MAKEVASSMAETEASPLLVAAVIVHDVSDKRVLLIQRGPGAPFAPSHFDLPIGKAHTGEPIVSTAVRELREETGLIVEPESLSLTGAIHGAWGAAAPEGFLTLVFATQTWKREPVNAEPHKHSQVTWCRTDQIPNVFVPATRQALISYLRANVEVILNGFPTRDAPTGPS</sequence>
<comment type="caution">
    <text evidence="4">The sequence shown here is derived from an EMBL/GenBank/DDBJ whole genome shotgun (WGS) entry which is preliminary data.</text>
</comment>
<organism evidence="4 5">
    <name type="scientific">Saccharopolyspora endophytica</name>
    <dbReference type="NCBI Taxonomy" id="543886"/>
    <lineage>
        <taxon>Bacteria</taxon>
        <taxon>Bacillati</taxon>
        <taxon>Actinomycetota</taxon>
        <taxon>Actinomycetes</taxon>
        <taxon>Pseudonocardiales</taxon>
        <taxon>Pseudonocardiaceae</taxon>
        <taxon>Saccharopolyspora</taxon>
    </lineage>
</organism>
<dbReference type="Pfam" id="PF00293">
    <property type="entry name" value="NUDIX"/>
    <property type="match status" value="1"/>
</dbReference>
<keyword evidence="5" id="KW-1185">Reference proteome</keyword>
<dbReference type="RefSeq" id="WP_210973619.1">
    <property type="nucleotide sequence ID" value="NZ_JAGPXE010000021.1"/>
</dbReference>
<dbReference type="SUPFAM" id="SSF55811">
    <property type="entry name" value="Nudix"/>
    <property type="match status" value="1"/>
</dbReference>
<evidence type="ECO:0000313" key="5">
    <source>
        <dbReference type="Proteomes" id="UP000674084"/>
    </source>
</evidence>
<dbReference type="PROSITE" id="PS00893">
    <property type="entry name" value="NUDIX_BOX"/>
    <property type="match status" value="1"/>
</dbReference>
<evidence type="ECO:0000313" key="4">
    <source>
        <dbReference type="EMBL" id="MBQ0928614.1"/>
    </source>
</evidence>
<dbReference type="PANTHER" id="PTHR43046:SF16">
    <property type="entry name" value="ADP-RIBOSE PYROPHOSPHATASE YJHB-RELATED"/>
    <property type="match status" value="1"/>
</dbReference>
<evidence type="ECO:0000256" key="1">
    <source>
        <dbReference type="ARBA" id="ARBA00001946"/>
    </source>
</evidence>
<evidence type="ECO:0000256" key="2">
    <source>
        <dbReference type="ARBA" id="ARBA00022801"/>
    </source>
</evidence>
<keyword evidence="2" id="KW-0378">Hydrolase</keyword>
<gene>
    <name evidence="4" type="ORF">KBO27_32115</name>
</gene>
<dbReference type="Gene3D" id="3.90.79.10">
    <property type="entry name" value="Nucleoside Triphosphate Pyrophosphohydrolase"/>
    <property type="match status" value="1"/>
</dbReference>
<dbReference type="Proteomes" id="UP000674084">
    <property type="component" value="Unassembled WGS sequence"/>
</dbReference>
<dbReference type="PROSITE" id="PS51462">
    <property type="entry name" value="NUDIX"/>
    <property type="match status" value="1"/>
</dbReference>
<evidence type="ECO:0000259" key="3">
    <source>
        <dbReference type="PROSITE" id="PS51462"/>
    </source>
</evidence>
<proteinExistence type="predicted"/>